<sequence>MDETRLIVMGFNPTKKEVQIGALVNEMKKHPNYKELTPNTGETLVAFSLRCAAHLISPPQEEGEDYELECVDVAVAIQALAPDIEQKWNDSLTNHVNPSLHNSLK</sequence>
<accession>A0A418M3F3</accession>
<reference evidence="1 2" key="1">
    <citation type="submission" date="2018-08" db="EMBL/GenBank/DDBJ databases">
        <title>Fibrisoma montanum sp. nov., isolated from Danxia mountain soil.</title>
        <authorList>
            <person name="Huang Y."/>
        </authorList>
    </citation>
    <scope>NUCLEOTIDE SEQUENCE [LARGE SCALE GENOMIC DNA]</scope>
    <source>
        <strain evidence="1 2">HYT19</strain>
    </source>
</reference>
<organism evidence="1 2">
    <name type="scientific">Fibrisoma montanum</name>
    <dbReference type="NCBI Taxonomy" id="2305895"/>
    <lineage>
        <taxon>Bacteria</taxon>
        <taxon>Pseudomonadati</taxon>
        <taxon>Bacteroidota</taxon>
        <taxon>Cytophagia</taxon>
        <taxon>Cytophagales</taxon>
        <taxon>Spirosomataceae</taxon>
        <taxon>Fibrisoma</taxon>
    </lineage>
</organism>
<dbReference type="AlphaFoldDB" id="A0A418M3F3"/>
<protein>
    <submittedName>
        <fullName evidence="1">Uncharacterized protein</fullName>
    </submittedName>
</protein>
<dbReference type="EMBL" id="QXED01000006">
    <property type="protein sequence ID" value="RIV20357.1"/>
    <property type="molecule type" value="Genomic_DNA"/>
</dbReference>
<keyword evidence="2" id="KW-1185">Reference proteome</keyword>
<comment type="caution">
    <text evidence="1">The sequence shown here is derived from an EMBL/GenBank/DDBJ whole genome shotgun (WGS) entry which is preliminary data.</text>
</comment>
<evidence type="ECO:0000313" key="2">
    <source>
        <dbReference type="Proteomes" id="UP000283523"/>
    </source>
</evidence>
<proteinExistence type="predicted"/>
<evidence type="ECO:0000313" key="1">
    <source>
        <dbReference type="EMBL" id="RIV20357.1"/>
    </source>
</evidence>
<gene>
    <name evidence="1" type="ORF">DYU11_20105</name>
</gene>
<name>A0A418M3F3_9BACT</name>
<dbReference type="Proteomes" id="UP000283523">
    <property type="component" value="Unassembled WGS sequence"/>
</dbReference>